<reference evidence="2 3" key="1">
    <citation type="submission" date="2019-12" db="EMBL/GenBank/DDBJ databases">
        <authorList>
            <person name="Floudas D."/>
            <person name="Bentzer J."/>
            <person name="Ahren D."/>
            <person name="Johansson T."/>
            <person name="Persson P."/>
            <person name="Tunlid A."/>
        </authorList>
    </citation>
    <scope>NUCLEOTIDE SEQUENCE [LARGE SCALE GENOMIC DNA]</scope>
    <source>
        <strain evidence="2 3">CBS 102.39</strain>
    </source>
</reference>
<feature type="compositionally biased region" description="Basic and acidic residues" evidence="1">
    <location>
        <begin position="128"/>
        <end position="141"/>
    </location>
</feature>
<feature type="compositionally biased region" description="Low complexity" evidence="1">
    <location>
        <begin position="114"/>
        <end position="124"/>
    </location>
</feature>
<feature type="compositionally biased region" description="Basic residues" evidence="1">
    <location>
        <begin position="163"/>
        <end position="178"/>
    </location>
</feature>
<accession>A0A8H4VMD1</accession>
<evidence type="ECO:0000313" key="2">
    <source>
        <dbReference type="EMBL" id="KAF4614892.1"/>
    </source>
</evidence>
<evidence type="ECO:0000256" key="1">
    <source>
        <dbReference type="SAM" id="MobiDB-lite"/>
    </source>
</evidence>
<protein>
    <submittedName>
        <fullName evidence="2">Uncharacterized protein</fullName>
    </submittedName>
</protein>
<dbReference type="EMBL" id="JAACJL010000044">
    <property type="protein sequence ID" value="KAF4614892.1"/>
    <property type="molecule type" value="Genomic_DNA"/>
</dbReference>
<dbReference type="Gene3D" id="3.60.130.30">
    <property type="match status" value="1"/>
</dbReference>
<feature type="compositionally biased region" description="Basic residues" evidence="1">
    <location>
        <begin position="286"/>
        <end position="301"/>
    </location>
</feature>
<comment type="caution">
    <text evidence="2">The sequence shown here is derived from an EMBL/GenBank/DDBJ whole genome shotgun (WGS) entry which is preliminary data.</text>
</comment>
<organism evidence="2 3">
    <name type="scientific">Agrocybe pediades</name>
    <dbReference type="NCBI Taxonomy" id="84607"/>
    <lineage>
        <taxon>Eukaryota</taxon>
        <taxon>Fungi</taxon>
        <taxon>Dikarya</taxon>
        <taxon>Basidiomycota</taxon>
        <taxon>Agaricomycotina</taxon>
        <taxon>Agaricomycetes</taxon>
        <taxon>Agaricomycetidae</taxon>
        <taxon>Agaricales</taxon>
        <taxon>Agaricineae</taxon>
        <taxon>Strophariaceae</taxon>
        <taxon>Agrocybe</taxon>
    </lineage>
</organism>
<dbReference type="AlphaFoldDB" id="A0A8H4VMD1"/>
<evidence type="ECO:0000313" key="3">
    <source>
        <dbReference type="Proteomes" id="UP000521872"/>
    </source>
</evidence>
<feature type="region of interest" description="Disordered" evidence="1">
    <location>
        <begin position="101"/>
        <end position="199"/>
    </location>
</feature>
<feature type="region of interest" description="Disordered" evidence="1">
    <location>
        <begin position="277"/>
        <end position="308"/>
    </location>
</feature>
<name>A0A8H4VMD1_9AGAR</name>
<gene>
    <name evidence="2" type="ORF">D9613_003558</name>
</gene>
<sequence>MSLSHPLYSLRAMGSQEYSSPGINWIVSCSYSMSSGLQQLNYFLTNSKPQVTILLHKSVKMVNEAAHIPEKIVLDLDLSSILKEQMALQFDDPDGLFSLSPLSSAEDHDEEPSDLLLPPLAASSGRSSQKELPSKPTKADGELIPPAASSSRGEMTLTDAQARRKRKRKEQSHLNRKKMREEERSSLGSQPLPDQVKDRHRERAAPAAIHFDSTQALVAKTGFCRDQQESLNRAVWFGGYEMGWPVHNPSGRQGRQGLGVLAGQPNDPQWAELHAKAADAPESHRNRCVASKKKPNRRGKFKAYGQSQPCNHANDSANAAVLEELHSMKVFQRLAGFSSSVMANWAPDLHSYYVEYLGKLYTHNPSLKGTFKNSSASSIWTGLTYPLVGAASRALGSFDHTKGGHLILWECGLVIEFPAGSTILIPSAIISHSNTTIAPAETRYSFTQYTAGGLFRRFENGFQKSEAHWDSLSDEEKAEEAKKDSVRWAFGISLLRTCN</sequence>
<proteinExistence type="predicted"/>
<keyword evidence="3" id="KW-1185">Reference proteome</keyword>
<dbReference type="Proteomes" id="UP000521872">
    <property type="component" value="Unassembled WGS sequence"/>
</dbReference>